<dbReference type="Proteomes" id="UP000612055">
    <property type="component" value="Unassembled WGS sequence"/>
</dbReference>
<dbReference type="AlphaFoldDB" id="A0A836BYL3"/>
<protein>
    <submittedName>
        <fullName evidence="2">Uncharacterized protein</fullName>
    </submittedName>
</protein>
<evidence type="ECO:0000256" key="1">
    <source>
        <dbReference type="SAM" id="MobiDB-lite"/>
    </source>
</evidence>
<accession>A0A836BYL3</accession>
<sequence>MSLSEYLKGVEKLQAFSAGSDAPSTFTSYDTQRTAWVRHERVDYEATKTLRAPMTTSQEVGWHANKVAPPEASQRRTLGSTDVTRKEGNTAASYYGHFICGS</sequence>
<organism evidence="2 3">
    <name type="scientific">Edaphochlamys debaryana</name>
    <dbReference type="NCBI Taxonomy" id="47281"/>
    <lineage>
        <taxon>Eukaryota</taxon>
        <taxon>Viridiplantae</taxon>
        <taxon>Chlorophyta</taxon>
        <taxon>core chlorophytes</taxon>
        <taxon>Chlorophyceae</taxon>
        <taxon>CS clade</taxon>
        <taxon>Chlamydomonadales</taxon>
        <taxon>Chlamydomonadales incertae sedis</taxon>
        <taxon>Edaphochlamys</taxon>
    </lineage>
</organism>
<comment type="caution">
    <text evidence="2">The sequence shown here is derived from an EMBL/GenBank/DDBJ whole genome shotgun (WGS) entry which is preliminary data.</text>
</comment>
<dbReference type="OrthoDB" id="191686at2759"/>
<gene>
    <name evidence="2" type="ORF">HYH03_009376</name>
</gene>
<reference evidence="2" key="1">
    <citation type="journal article" date="2020" name="bioRxiv">
        <title>Comparative genomics of Chlamydomonas.</title>
        <authorList>
            <person name="Craig R.J."/>
            <person name="Hasan A.R."/>
            <person name="Ness R.W."/>
            <person name="Keightley P.D."/>
        </authorList>
    </citation>
    <scope>NUCLEOTIDE SEQUENCE</scope>
    <source>
        <strain evidence="2">CCAP 11/70</strain>
    </source>
</reference>
<name>A0A836BYL3_9CHLO</name>
<proteinExistence type="predicted"/>
<dbReference type="EMBL" id="JAEHOE010000045">
    <property type="protein sequence ID" value="KAG2492433.1"/>
    <property type="molecule type" value="Genomic_DNA"/>
</dbReference>
<evidence type="ECO:0000313" key="2">
    <source>
        <dbReference type="EMBL" id="KAG2492433.1"/>
    </source>
</evidence>
<feature type="region of interest" description="Disordered" evidence="1">
    <location>
        <begin position="56"/>
        <end position="85"/>
    </location>
</feature>
<evidence type="ECO:0000313" key="3">
    <source>
        <dbReference type="Proteomes" id="UP000612055"/>
    </source>
</evidence>
<keyword evidence="3" id="KW-1185">Reference proteome</keyword>